<protein>
    <recommendedName>
        <fullName evidence="14">Dolichyl-phosphate-mannose--protein mannosyltransferase</fullName>
        <ecNumber evidence="14">2.4.1.109</ecNumber>
    </recommendedName>
</protein>
<dbReference type="CDD" id="cd23285">
    <property type="entry name" value="beta-trefoil_MIR_PMT4-like"/>
    <property type="match status" value="1"/>
</dbReference>
<feature type="domain" description="MIR" evidence="16">
    <location>
        <begin position="471"/>
        <end position="527"/>
    </location>
</feature>
<keyword evidence="10 14" id="KW-0472">Membrane</keyword>
<gene>
    <name evidence="17" type="ORF">P691DRAFT_809909</name>
</gene>
<keyword evidence="7" id="KW-0677">Repeat</keyword>
<keyword evidence="18" id="KW-1185">Reference proteome</keyword>
<feature type="transmembrane region" description="Helical" evidence="14">
    <location>
        <begin position="149"/>
        <end position="170"/>
    </location>
</feature>
<feature type="transmembrane region" description="Helical" evidence="14">
    <location>
        <begin position="255"/>
        <end position="272"/>
    </location>
</feature>
<dbReference type="OrthoDB" id="292747at2759"/>
<feature type="transmembrane region" description="Helical" evidence="14">
    <location>
        <begin position="177"/>
        <end position="194"/>
    </location>
</feature>
<evidence type="ECO:0000256" key="2">
    <source>
        <dbReference type="ARBA" id="ARBA00004922"/>
    </source>
</evidence>
<evidence type="ECO:0000256" key="5">
    <source>
        <dbReference type="ARBA" id="ARBA00022679"/>
    </source>
</evidence>
<evidence type="ECO:0000256" key="10">
    <source>
        <dbReference type="ARBA" id="ARBA00023136"/>
    </source>
</evidence>
<evidence type="ECO:0000313" key="17">
    <source>
        <dbReference type="EMBL" id="KAF9454351.1"/>
    </source>
</evidence>
<dbReference type="AlphaFoldDB" id="A0A9P5XS33"/>
<dbReference type="Pfam" id="PF16192">
    <property type="entry name" value="PMT_4TMC"/>
    <property type="match status" value="1"/>
</dbReference>
<evidence type="ECO:0000256" key="11">
    <source>
        <dbReference type="ARBA" id="ARBA00023180"/>
    </source>
</evidence>
<dbReference type="Gene3D" id="2.80.10.50">
    <property type="match status" value="1"/>
</dbReference>
<reference evidence="17" key="1">
    <citation type="submission" date="2020-11" db="EMBL/GenBank/DDBJ databases">
        <authorList>
            <consortium name="DOE Joint Genome Institute"/>
            <person name="Ahrendt S."/>
            <person name="Riley R."/>
            <person name="Andreopoulos W."/>
            <person name="Labutti K."/>
            <person name="Pangilinan J."/>
            <person name="Ruiz-Duenas F.J."/>
            <person name="Barrasa J.M."/>
            <person name="Sanchez-Garcia M."/>
            <person name="Camarero S."/>
            <person name="Miyauchi S."/>
            <person name="Serrano A."/>
            <person name="Linde D."/>
            <person name="Babiker R."/>
            <person name="Drula E."/>
            <person name="Ayuso-Fernandez I."/>
            <person name="Pacheco R."/>
            <person name="Padilla G."/>
            <person name="Ferreira P."/>
            <person name="Barriuso J."/>
            <person name="Kellner H."/>
            <person name="Castanera R."/>
            <person name="Alfaro M."/>
            <person name="Ramirez L."/>
            <person name="Pisabarro A.G."/>
            <person name="Kuo A."/>
            <person name="Tritt A."/>
            <person name="Lipzen A."/>
            <person name="He G."/>
            <person name="Yan M."/>
            <person name="Ng V."/>
            <person name="Cullen D."/>
            <person name="Martin F."/>
            <person name="Rosso M.-N."/>
            <person name="Henrissat B."/>
            <person name="Hibbett D."/>
            <person name="Martinez A.T."/>
            <person name="Grigoriev I.V."/>
        </authorList>
    </citation>
    <scope>NUCLEOTIDE SEQUENCE</scope>
    <source>
        <strain evidence="17">MF-IS2</strain>
    </source>
</reference>
<evidence type="ECO:0000256" key="4">
    <source>
        <dbReference type="ARBA" id="ARBA00022676"/>
    </source>
</evidence>
<feature type="region of interest" description="Disordered" evidence="15">
    <location>
        <begin position="1"/>
        <end position="38"/>
    </location>
</feature>
<dbReference type="InterPro" id="IPR003342">
    <property type="entry name" value="ArnT-like_N"/>
</dbReference>
<dbReference type="GO" id="GO:0004169">
    <property type="term" value="F:dolichyl-phosphate-mannose-protein mannosyltransferase activity"/>
    <property type="evidence" value="ECO:0007669"/>
    <property type="project" value="UniProtKB-UniRule"/>
</dbReference>
<dbReference type="GO" id="GO:0005789">
    <property type="term" value="C:endoplasmic reticulum membrane"/>
    <property type="evidence" value="ECO:0007669"/>
    <property type="project" value="UniProtKB-SubCell"/>
</dbReference>
<feature type="transmembrane region" description="Helical" evidence="14">
    <location>
        <begin position="200"/>
        <end position="220"/>
    </location>
</feature>
<keyword evidence="11" id="KW-0325">Glycoprotein</keyword>
<evidence type="ECO:0000256" key="7">
    <source>
        <dbReference type="ARBA" id="ARBA00022737"/>
    </source>
</evidence>
<evidence type="ECO:0000256" key="9">
    <source>
        <dbReference type="ARBA" id="ARBA00022989"/>
    </source>
</evidence>
<evidence type="ECO:0000313" key="18">
    <source>
        <dbReference type="Proteomes" id="UP000807342"/>
    </source>
</evidence>
<comment type="similarity">
    <text evidence="3 14">Belongs to the glycosyltransferase 39 family.</text>
</comment>
<dbReference type="PANTHER" id="PTHR10050:SF51">
    <property type="entry name" value="PROTEIN O-MANNOSYL-TRANSFERASE 1"/>
    <property type="match status" value="1"/>
</dbReference>
<comment type="pathway">
    <text evidence="2 14">Protein modification; protein glycosylation.</text>
</comment>
<evidence type="ECO:0000256" key="15">
    <source>
        <dbReference type="SAM" id="MobiDB-lite"/>
    </source>
</evidence>
<comment type="function">
    <text evidence="14">Transfers mannose from Dol-P-mannose to Ser or Thr residues on proteins.</text>
</comment>
<sequence length="780" mass="88477">MANKGKAPETPARLRRQHDKGSNAPSSITSDNTQSDEHVAEIYQSPRSRSQAEQLLETQNASVLVVGVLTALAFALRFYKISHPDQVVFDEVHFGKFASYYITRQYYFDVHPPFAKLLYGLAGWFVGFDGEFTFDNIGDNYTLNNVPYIGMRALPAVLGSLTIPVVYAIMKESGYSTIIAAFSATLILFDNAHIAQSRLILLDATLIFFMSCTIYAYVRFRKLRYREFTTDWWVWLVLTGVFMACTWGSKVNGILTVLCIGVAVLIDLWDVLDHKKGNTMDYFWNHFMARAAGLIVVPFIVYLSFFYVHFWILNQSGSGDAFMSPAFQETLAGNEMLMSSADIRYYDTITMKHKDTKVYLHSHTERYPLSYEDGRISSAGQQVTGYSHNDTNNFWQIIPTKAIPETGKGRIVRHGDVIQLLHVNTETHLLTHDVASPLMPTNQEFTTWPRDDHQHYNDTLFQVSLVDNLEGAAWKTKSGYFRLIHVPTRVSMWTHTTLLPDWAFKQQEINGNKNPSERSAVWYVDGIIDTEDPEGLDNRLDDKPLKEPKSMNFFRKFAELQLLMLQHNAGLTASHPYASTPINWPFSLTGISFWTENDTQKQIYLIGNLIGWWACVVGLSIYVGVLGADLIARRRGMDPIPDAVRNRLWNNTGFFMLVWGVHYLPFFLFSRQLFIHHYLPSHLASALIAGSVLSFVLSDNINFPISIRGPKTRAQPSQYADVGTKGVVITAISSIVLFFMFSYIAPLTYGTPGLTGEEVNSRRLLSTWTLHFAAKKTFEA</sequence>
<evidence type="ECO:0000256" key="3">
    <source>
        <dbReference type="ARBA" id="ARBA00007222"/>
    </source>
</evidence>
<feature type="compositionally biased region" description="Polar residues" evidence="15">
    <location>
        <begin position="23"/>
        <end position="33"/>
    </location>
</feature>
<keyword evidence="8 14" id="KW-0256">Endoplasmic reticulum</keyword>
<accession>A0A9P5XS33</accession>
<feature type="transmembrane region" description="Helical" evidence="14">
    <location>
        <begin position="682"/>
        <end position="705"/>
    </location>
</feature>
<comment type="caution">
    <text evidence="17">The sequence shown here is derived from an EMBL/GenBank/DDBJ whole genome shotgun (WGS) entry which is preliminary data.</text>
</comment>
<dbReference type="InterPro" id="IPR027005">
    <property type="entry name" value="PMT-like"/>
</dbReference>
<dbReference type="InterPro" id="IPR032421">
    <property type="entry name" value="PMT_4TMC"/>
</dbReference>
<evidence type="ECO:0000256" key="14">
    <source>
        <dbReference type="RuleBase" id="RU367007"/>
    </source>
</evidence>
<evidence type="ECO:0000259" key="16">
    <source>
        <dbReference type="PROSITE" id="PS50919"/>
    </source>
</evidence>
<keyword evidence="5 14" id="KW-0808">Transferase</keyword>
<dbReference type="InterPro" id="IPR036300">
    <property type="entry name" value="MIR_dom_sf"/>
</dbReference>
<dbReference type="EC" id="2.4.1.109" evidence="14"/>
<name>A0A9P5XS33_9AGAR</name>
<dbReference type="PANTHER" id="PTHR10050">
    <property type="entry name" value="DOLICHYL-PHOSPHATE-MANNOSE--PROTEIN MANNOSYLTRANSFERASE"/>
    <property type="match status" value="1"/>
</dbReference>
<feature type="transmembrane region" description="Helical" evidence="14">
    <location>
        <begin position="232"/>
        <end position="249"/>
    </location>
</feature>
<comment type="catalytic activity">
    <reaction evidence="13 14">
        <text>a di-trans,poly-cis-dolichyl beta-D-mannosyl phosphate + L-seryl-[protein] = 3-O-(alpha-D-mannosyl)-L-seryl-[protein] + a di-trans,poly-cis-dolichyl phosphate + H(+)</text>
        <dbReference type="Rhea" id="RHEA:17377"/>
        <dbReference type="Rhea" id="RHEA-COMP:9863"/>
        <dbReference type="Rhea" id="RHEA-COMP:13546"/>
        <dbReference type="Rhea" id="RHEA-COMP:19498"/>
        <dbReference type="Rhea" id="RHEA-COMP:19501"/>
        <dbReference type="ChEBI" id="CHEBI:15378"/>
        <dbReference type="ChEBI" id="CHEBI:29999"/>
        <dbReference type="ChEBI" id="CHEBI:57683"/>
        <dbReference type="ChEBI" id="CHEBI:58211"/>
        <dbReference type="ChEBI" id="CHEBI:137321"/>
        <dbReference type="EC" id="2.4.1.109"/>
    </reaction>
</comment>
<dbReference type="PROSITE" id="PS50919">
    <property type="entry name" value="MIR"/>
    <property type="match status" value="3"/>
</dbReference>
<keyword evidence="6 14" id="KW-0812">Transmembrane</keyword>
<comment type="subcellular location">
    <subcellularLocation>
        <location evidence="1 14">Endoplasmic reticulum membrane</location>
        <topology evidence="1 14">Multi-pass membrane protein</topology>
    </subcellularLocation>
</comment>
<comment type="catalytic activity">
    <reaction evidence="12 14">
        <text>a di-trans,poly-cis-dolichyl beta-D-mannosyl phosphate + L-threonyl-[protein] = 3-O-(alpha-D-mannosyl)-L-threonyl-[protein] + a di-trans,poly-cis-dolichyl phosphate + H(+)</text>
        <dbReference type="Rhea" id="RHEA:53396"/>
        <dbReference type="Rhea" id="RHEA-COMP:11060"/>
        <dbReference type="Rhea" id="RHEA-COMP:13547"/>
        <dbReference type="Rhea" id="RHEA-COMP:19498"/>
        <dbReference type="Rhea" id="RHEA-COMP:19501"/>
        <dbReference type="ChEBI" id="CHEBI:15378"/>
        <dbReference type="ChEBI" id="CHEBI:30013"/>
        <dbReference type="ChEBI" id="CHEBI:57683"/>
        <dbReference type="ChEBI" id="CHEBI:58211"/>
        <dbReference type="ChEBI" id="CHEBI:137323"/>
        <dbReference type="EC" id="2.4.1.109"/>
    </reaction>
</comment>
<dbReference type="Pfam" id="PF02366">
    <property type="entry name" value="PMT"/>
    <property type="match status" value="1"/>
</dbReference>
<evidence type="ECO:0000256" key="13">
    <source>
        <dbReference type="ARBA" id="ARBA00045102"/>
    </source>
</evidence>
<organism evidence="17 18">
    <name type="scientific">Macrolepiota fuliginosa MF-IS2</name>
    <dbReference type="NCBI Taxonomy" id="1400762"/>
    <lineage>
        <taxon>Eukaryota</taxon>
        <taxon>Fungi</taxon>
        <taxon>Dikarya</taxon>
        <taxon>Basidiomycota</taxon>
        <taxon>Agaricomycotina</taxon>
        <taxon>Agaricomycetes</taxon>
        <taxon>Agaricomycetidae</taxon>
        <taxon>Agaricales</taxon>
        <taxon>Agaricineae</taxon>
        <taxon>Agaricaceae</taxon>
        <taxon>Macrolepiota</taxon>
    </lineage>
</organism>
<feature type="domain" description="MIR" evidence="16">
    <location>
        <begin position="409"/>
        <end position="466"/>
    </location>
</feature>
<keyword evidence="9 14" id="KW-1133">Transmembrane helix</keyword>
<keyword evidence="4 14" id="KW-0328">Glycosyltransferase</keyword>
<feature type="domain" description="MIR" evidence="16">
    <location>
        <begin position="340"/>
        <end position="400"/>
    </location>
</feature>
<feature type="transmembrane region" description="Helical" evidence="14">
    <location>
        <begin position="610"/>
        <end position="632"/>
    </location>
</feature>
<feature type="transmembrane region" description="Helical" evidence="14">
    <location>
        <begin position="726"/>
        <end position="745"/>
    </location>
</feature>
<dbReference type="InterPro" id="IPR016093">
    <property type="entry name" value="MIR_motif"/>
</dbReference>
<dbReference type="EMBL" id="MU151055">
    <property type="protein sequence ID" value="KAF9454351.1"/>
    <property type="molecule type" value="Genomic_DNA"/>
</dbReference>
<feature type="transmembrane region" description="Helical" evidence="14">
    <location>
        <begin position="292"/>
        <end position="313"/>
    </location>
</feature>
<dbReference type="SMART" id="SM00472">
    <property type="entry name" value="MIR"/>
    <property type="match status" value="3"/>
</dbReference>
<proteinExistence type="inferred from homology"/>
<evidence type="ECO:0000256" key="6">
    <source>
        <dbReference type="ARBA" id="ARBA00022692"/>
    </source>
</evidence>
<dbReference type="Pfam" id="PF02815">
    <property type="entry name" value="MIR"/>
    <property type="match status" value="1"/>
</dbReference>
<dbReference type="Proteomes" id="UP000807342">
    <property type="component" value="Unassembled WGS sequence"/>
</dbReference>
<evidence type="ECO:0000256" key="1">
    <source>
        <dbReference type="ARBA" id="ARBA00004477"/>
    </source>
</evidence>
<dbReference type="FunFam" id="2.80.10.50:FF:000044">
    <property type="entry name" value="Dolichyl-phosphate-mannose-protein mannosyltransferase 4"/>
    <property type="match status" value="1"/>
</dbReference>
<evidence type="ECO:0000256" key="12">
    <source>
        <dbReference type="ARBA" id="ARBA00045085"/>
    </source>
</evidence>
<evidence type="ECO:0000256" key="8">
    <source>
        <dbReference type="ARBA" id="ARBA00022824"/>
    </source>
</evidence>
<dbReference type="SUPFAM" id="SSF82109">
    <property type="entry name" value="MIR domain"/>
    <property type="match status" value="1"/>
</dbReference>
<feature type="transmembrane region" description="Helical" evidence="14">
    <location>
        <begin position="653"/>
        <end position="670"/>
    </location>
</feature>